<keyword evidence="6" id="KW-0812">Transmembrane</keyword>
<dbReference type="PANTHER" id="PTHR43390:SF1">
    <property type="entry name" value="CHLOROPLAST PROCESSING PEPTIDASE"/>
    <property type="match status" value="1"/>
</dbReference>
<dbReference type="MEROPS" id="S26.026"/>
<dbReference type="PROSITE" id="PS00501">
    <property type="entry name" value="SPASE_I_1"/>
    <property type="match status" value="1"/>
</dbReference>
<evidence type="ECO:0000256" key="2">
    <source>
        <dbReference type="ARBA" id="ARBA00009370"/>
    </source>
</evidence>
<name>D2AST4_STRRD</name>
<evidence type="ECO:0000313" key="9">
    <source>
        <dbReference type="Proteomes" id="UP000002029"/>
    </source>
</evidence>
<feature type="transmembrane region" description="Helical" evidence="6">
    <location>
        <begin position="23"/>
        <end position="42"/>
    </location>
</feature>
<dbReference type="PRINTS" id="PR00727">
    <property type="entry name" value="LEADERPTASE"/>
</dbReference>
<feature type="domain" description="Peptidase S26" evidence="7">
    <location>
        <begin position="130"/>
        <end position="164"/>
    </location>
</feature>
<dbReference type="OrthoDB" id="5518017at2"/>
<evidence type="ECO:0000256" key="6">
    <source>
        <dbReference type="SAM" id="Phobius"/>
    </source>
</evidence>
<dbReference type="GO" id="GO:0004252">
    <property type="term" value="F:serine-type endopeptidase activity"/>
    <property type="evidence" value="ECO:0007669"/>
    <property type="project" value="InterPro"/>
</dbReference>
<dbReference type="CDD" id="cd06530">
    <property type="entry name" value="S26_SPase_I"/>
    <property type="match status" value="1"/>
</dbReference>
<dbReference type="GO" id="GO:0006465">
    <property type="term" value="P:signal peptide processing"/>
    <property type="evidence" value="ECO:0007669"/>
    <property type="project" value="InterPro"/>
</dbReference>
<keyword evidence="6" id="KW-1133">Transmembrane helix</keyword>
<gene>
    <name evidence="8" type="ordered locus">Sros_7742</name>
</gene>
<dbReference type="KEGG" id="sro:Sros_7742"/>
<feature type="domain" description="Peptidase S26" evidence="7">
    <location>
        <begin position="30"/>
        <end position="119"/>
    </location>
</feature>
<dbReference type="STRING" id="479432.Sros_7742"/>
<protein>
    <recommendedName>
        <fullName evidence="7">Peptidase S26 domain-containing protein</fullName>
    </recommendedName>
</protein>
<dbReference type="eggNOG" id="COG0681">
    <property type="taxonomic scope" value="Bacteria"/>
</dbReference>
<organism evidence="8 9">
    <name type="scientific">Streptosporangium roseum (strain ATCC 12428 / DSM 43021 / JCM 3005 / KCTC 9067 / NCIMB 10171 / NRRL 2505 / NI 9100)</name>
    <dbReference type="NCBI Taxonomy" id="479432"/>
    <lineage>
        <taxon>Bacteria</taxon>
        <taxon>Bacillati</taxon>
        <taxon>Actinomycetota</taxon>
        <taxon>Actinomycetes</taxon>
        <taxon>Streptosporangiales</taxon>
        <taxon>Streptosporangiaceae</taxon>
        <taxon>Streptosporangium</taxon>
    </lineage>
</organism>
<dbReference type="InterPro" id="IPR019756">
    <property type="entry name" value="Pept_S26A_signal_pept_1_Ser-AS"/>
</dbReference>
<dbReference type="Proteomes" id="UP000002029">
    <property type="component" value="Chromosome"/>
</dbReference>
<comment type="similarity">
    <text evidence="2">Belongs to the peptidase S26 family.</text>
</comment>
<evidence type="ECO:0000256" key="4">
    <source>
        <dbReference type="ARBA" id="ARBA00022801"/>
    </source>
</evidence>
<keyword evidence="6" id="KW-0472">Membrane</keyword>
<evidence type="ECO:0000259" key="7">
    <source>
        <dbReference type="Pfam" id="PF10502"/>
    </source>
</evidence>
<dbReference type="AlphaFoldDB" id="D2AST4"/>
<sequence length="173" mass="18350">MEIVCGEWTNPPSGRSRKGEAKLIIRGLLIGVLVLVAGAFWARRRYVVVTVDGMSMAPTLTDGDRVLVRRRRIDQVGQDDVVVLEPPSDTAGRYTPGPPGADGRLWNIKRVAALPGDPVPPGIAAGDGVARVPSGTLVVLGDNPDSVDSRQRGFFPADRLLGVALRRLGGPAL</sequence>
<proteinExistence type="inferred from homology"/>
<evidence type="ECO:0000256" key="1">
    <source>
        <dbReference type="ARBA" id="ARBA00004401"/>
    </source>
</evidence>
<dbReference type="Pfam" id="PF10502">
    <property type="entry name" value="Peptidase_S26"/>
    <property type="match status" value="2"/>
</dbReference>
<evidence type="ECO:0000256" key="3">
    <source>
        <dbReference type="ARBA" id="ARBA00022670"/>
    </source>
</evidence>
<evidence type="ECO:0000313" key="8">
    <source>
        <dbReference type="EMBL" id="ACZ90411.1"/>
    </source>
</evidence>
<dbReference type="InterPro" id="IPR036286">
    <property type="entry name" value="LexA/Signal_pep-like_sf"/>
</dbReference>
<comment type="subcellular location">
    <subcellularLocation>
        <location evidence="1">Cell membrane</location>
        <topology evidence="1">Single-pass type II membrane protein</topology>
    </subcellularLocation>
</comment>
<feature type="active site" evidence="5">
    <location>
        <position position="109"/>
    </location>
</feature>
<dbReference type="InterPro" id="IPR019533">
    <property type="entry name" value="Peptidase_S26"/>
</dbReference>
<dbReference type="InterPro" id="IPR000223">
    <property type="entry name" value="Pept_S26A_signal_pept_1"/>
</dbReference>
<accession>D2AST4</accession>
<keyword evidence="3" id="KW-0645">Protease</keyword>
<keyword evidence="9" id="KW-1185">Reference proteome</keyword>
<dbReference type="EMBL" id="CP001814">
    <property type="protein sequence ID" value="ACZ90411.1"/>
    <property type="molecule type" value="Genomic_DNA"/>
</dbReference>
<dbReference type="SUPFAM" id="SSF51306">
    <property type="entry name" value="LexA/Signal peptidase"/>
    <property type="match status" value="1"/>
</dbReference>
<dbReference type="GO" id="GO:0005886">
    <property type="term" value="C:plasma membrane"/>
    <property type="evidence" value="ECO:0007669"/>
    <property type="project" value="UniProtKB-SubCell"/>
</dbReference>
<feature type="active site" evidence="5">
    <location>
        <position position="55"/>
    </location>
</feature>
<reference evidence="8 9" key="1">
    <citation type="journal article" date="2010" name="Stand. Genomic Sci.">
        <title>Complete genome sequence of Streptosporangium roseum type strain (NI 9100).</title>
        <authorList>
            <person name="Nolan M."/>
            <person name="Sikorski J."/>
            <person name="Jando M."/>
            <person name="Lucas S."/>
            <person name="Lapidus A."/>
            <person name="Glavina Del Rio T."/>
            <person name="Chen F."/>
            <person name="Tice H."/>
            <person name="Pitluck S."/>
            <person name="Cheng J.F."/>
            <person name="Chertkov O."/>
            <person name="Sims D."/>
            <person name="Meincke L."/>
            <person name="Brettin T."/>
            <person name="Han C."/>
            <person name="Detter J.C."/>
            <person name="Bruce D."/>
            <person name="Goodwin L."/>
            <person name="Land M."/>
            <person name="Hauser L."/>
            <person name="Chang Y.J."/>
            <person name="Jeffries C.D."/>
            <person name="Ivanova N."/>
            <person name="Mavromatis K."/>
            <person name="Mikhailova N."/>
            <person name="Chen A."/>
            <person name="Palaniappan K."/>
            <person name="Chain P."/>
            <person name="Rohde M."/>
            <person name="Goker M."/>
            <person name="Bristow J."/>
            <person name="Eisen J.A."/>
            <person name="Markowitz V."/>
            <person name="Hugenholtz P."/>
            <person name="Kyrpides N.C."/>
            <person name="Klenk H.P."/>
        </authorList>
    </citation>
    <scope>NUCLEOTIDE SEQUENCE [LARGE SCALE GENOMIC DNA]</scope>
    <source>
        <strain evidence="9">ATCC 12428 / DSM 43021 / JCM 3005 / NI 9100</strain>
    </source>
</reference>
<keyword evidence="4" id="KW-0378">Hydrolase</keyword>
<dbReference type="Gene3D" id="2.10.109.10">
    <property type="entry name" value="Umud Fragment, subunit A"/>
    <property type="match status" value="1"/>
</dbReference>
<dbReference type="PANTHER" id="PTHR43390">
    <property type="entry name" value="SIGNAL PEPTIDASE I"/>
    <property type="match status" value="1"/>
</dbReference>
<evidence type="ECO:0000256" key="5">
    <source>
        <dbReference type="PIRSR" id="PIRSR600223-1"/>
    </source>
</evidence>
<dbReference type="HOGENOM" id="CLU_028723_10_0_11"/>